<evidence type="ECO:0000256" key="3">
    <source>
        <dbReference type="ARBA" id="ARBA00022723"/>
    </source>
</evidence>
<reference evidence="6" key="1">
    <citation type="submission" date="2023-03" db="EMBL/GenBank/DDBJ databases">
        <title>Massive genome expansion in bonnet fungi (Mycena s.s.) driven by repeated elements and novel gene families across ecological guilds.</title>
        <authorList>
            <consortium name="Lawrence Berkeley National Laboratory"/>
            <person name="Harder C.B."/>
            <person name="Miyauchi S."/>
            <person name="Viragh M."/>
            <person name="Kuo A."/>
            <person name="Thoen E."/>
            <person name="Andreopoulos B."/>
            <person name="Lu D."/>
            <person name="Skrede I."/>
            <person name="Drula E."/>
            <person name="Henrissat B."/>
            <person name="Morin E."/>
            <person name="Kohler A."/>
            <person name="Barry K."/>
            <person name="LaButti K."/>
            <person name="Morin E."/>
            <person name="Salamov A."/>
            <person name="Lipzen A."/>
            <person name="Mereny Z."/>
            <person name="Hegedus B."/>
            <person name="Baldrian P."/>
            <person name="Stursova M."/>
            <person name="Weitz H."/>
            <person name="Taylor A."/>
            <person name="Grigoriev I.V."/>
            <person name="Nagy L.G."/>
            <person name="Martin F."/>
            <person name="Kauserud H."/>
        </authorList>
    </citation>
    <scope>NUCLEOTIDE SEQUENCE</scope>
    <source>
        <strain evidence="6">9144</strain>
    </source>
</reference>
<accession>A0AAD6VB28</accession>
<keyword evidence="3" id="KW-0479">Metal-binding</keyword>
<sequence length="430" mass="48845">MDTGRWAPWGYPFPSLNSVFQYKSTVYKVPRWSTGWAVIVTGHQLVEELHKLPDDVCSLEEAAKDEMQVPHTMGPQIYSNPYHLSVIKANLNRHTDYLVTEILDEVILAFEDTTGNKCTDDWSEINVNEHVTKIVSRTFNRVLVGAPLCKNKEFNEIGCRYSVSVYVTSVVINLFPLCIRNLVGRLIGRASAFQKESSKYLEPLIEERKQMLRDHCHGSSWIDKPNDFLAWLMDVYEGESIDSADILSRILTVNAATSHTSSYTFMQALLNMASRSEVKEQCIYEAENAIRVHGWTREFINSLVLLDSFFKESMRMNGLASMSFPRKIMKPLTLSDGTYLPPNSFISASFAAHFDEEYYKNPHVFDAFRFPGRFLVAYALKALMAHILLNFDLKLGADGAKKPDFWFSYHCTPNVSATSVAASFVDLNCS</sequence>
<dbReference type="InterPro" id="IPR001128">
    <property type="entry name" value="Cyt_P450"/>
</dbReference>
<dbReference type="GO" id="GO:0005506">
    <property type="term" value="F:iron ion binding"/>
    <property type="evidence" value="ECO:0007669"/>
    <property type="project" value="InterPro"/>
</dbReference>
<dbReference type="Gene3D" id="1.10.630.10">
    <property type="entry name" value="Cytochrome P450"/>
    <property type="match status" value="1"/>
</dbReference>
<dbReference type="GO" id="GO:0004497">
    <property type="term" value="F:monooxygenase activity"/>
    <property type="evidence" value="ECO:0007669"/>
    <property type="project" value="UniProtKB-KW"/>
</dbReference>
<keyword evidence="5" id="KW-0408">Iron</keyword>
<evidence type="ECO:0000313" key="6">
    <source>
        <dbReference type="EMBL" id="KAJ7204771.1"/>
    </source>
</evidence>
<dbReference type="CDD" id="cd11041">
    <property type="entry name" value="CYP503A1-like"/>
    <property type="match status" value="1"/>
</dbReference>
<organism evidence="6 7">
    <name type="scientific">Mycena pura</name>
    <dbReference type="NCBI Taxonomy" id="153505"/>
    <lineage>
        <taxon>Eukaryota</taxon>
        <taxon>Fungi</taxon>
        <taxon>Dikarya</taxon>
        <taxon>Basidiomycota</taxon>
        <taxon>Agaricomycotina</taxon>
        <taxon>Agaricomycetes</taxon>
        <taxon>Agaricomycetidae</taxon>
        <taxon>Agaricales</taxon>
        <taxon>Marasmiineae</taxon>
        <taxon>Mycenaceae</taxon>
        <taxon>Mycena</taxon>
    </lineage>
</organism>
<dbReference type="InterPro" id="IPR036396">
    <property type="entry name" value="Cyt_P450_sf"/>
</dbReference>
<evidence type="ECO:0000256" key="1">
    <source>
        <dbReference type="ARBA" id="ARBA00001971"/>
    </source>
</evidence>
<comment type="cofactor">
    <cofactor evidence="1">
        <name>heme</name>
        <dbReference type="ChEBI" id="CHEBI:30413"/>
    </cofactor>
</comment>
<evidence type="ECO:0000256" key="2">
    <source>
        <dbReference type="ARBA" id="ARBA00010617"/>
    </source>
</evidence>
<comment type="caution">
    <text evidence="6">The sequence shown here is derived from an EMBL/GenBank/DDBJ whole genome shotgun (WGS) entry which is preliminary data.</text>
</comment>
<dbReference type="GO" id="GO:0016705">
    <property type="term" value="F:oxidoreductase activity, acting on paired donors, with incorporation or reduction of molecular oxygen"/>
    <property type="evidence" value="ECO:0007669"/>
    <property type="project" value="InterPro"/>
</dbReference>
<dbReference type="EMBL" id="JARJCW010000046">
    <property type="protein sequence ID" value="KAJ7204771.1"/>
    <property type="molecule type" value="Genomic_DNA"/>
</dbReference>
<dbReference type="SUPFAM" id="SSF48264">
    <property type="entry name" value="Cytochrome P450"/>
    <property type="match status" value="1"/>
</dbReference>
<comment type="similarity">
    <text evidence="2">Belongs to the cytochrome P450 family.</text>
</comment>
<dbReference type="AlphaFoldDB" id="A0AAD6VB28"/>
<dbReference type="PANTHER" id="PTHR46206">
    <property type="entry name" value="CYTOCHROME P450"/>
    <property type="match status" value="1"/>
</dbReference>
<gene>
    <name evidence="6" type="ORF">GGX14DRAFT_368424</name>
</gene>
<evidence type="ECO:0000256" key="5">
    <source>
        <dbReference type="ARBA" id="ARBA00023004"/>
    </source>
</evidence>
<name>A0AAD6VB28_9AGAR</name>
<evidence type="ECO:0000256" key="4">
    <source>
        <dbReference type="ARBA" id="ARBA00023002"/>
    </source>
</evidence>
<evidence type="ECO:0000313" key="7">
    <source>
        <dbReference type="Proteomes" id="UP001219525"/>
    </source>
</evidence>
<dbReference type="Proteomes" id="UP001219525">
    <property type="component" value="Unassembled WGS sequence"/>
</dbReference>
<protein>
    <submittedName>
        <fullName evidence="6">Cytochrome P450</fullName>
    </submittedName>
</protein>
<keyword evidence="4" id="KW-0560">Oxidoreductase</keyword>
<keyword evidence="7" id="KW-1185">Reference proteome</keyword>
<proteinExistence type="inferred from homology"/>
<dbReference type="Pfam" id="PF00067">
    <property type="entry name" value="p450"/>
    <property type="match status" value="1"/>
</dbReference>
<dbReference type="GO" id="GO:0020037">
    <property type="term" value="F:heme binding"/>
    <property type="evidence" value="ECO:0007669"/>
    <property type="project" value="InterPro"/>
</dbReference>